<dbReference type="VEuPathDB" id="FungiDB:MFRU_010g00020"/>
<dbReference type="GO" id="GO:0031965">
    <property type="term" value="C:nuclear membrane"/>
    <property type="evidence" value="ECO:0007669"/>
    <property type="project" value="InterPro"/>
</dbReference>
<evidence type="ECO:0000313" key="4">
    <source>
        <dbReference type="EMBL" id="KAA8567967.1"/>
    </source>
</evidence>
<dbReference type="Pfam" id="PF10104">
    <property type="entry name" value="Brr6_like_C_C"/>
    <property type="match status" value="1"/>
</dbReference>
<feature type="region of interest" description="Disordered" evidence="1">
    <location>
        <begin position="436"/>
        <end position="469"/>
    </location>
</feature>
<dbReference type="PANTHER" id="PTHR28136:SF1">
    <property type="entry name" value="NUCLEUS EXPORT PROTEIN BRL1"/>
    <property type="match status" value="1"/>
</dbReference>
<feature type="compositionally biased region" description="Basic residues" evidence="1">
    <location>
        <begin position="449"/>
        <end position="459"/>
    </location>
</feature>
<dbReference type="SMART" id="SM01042">
    <property type="entry name" value="Brr6_like_C_C"/>
    <property type="match status" value="1"/>
</dbReference>
<proteinExistence type="predicted"/>
<comment type="caution">
    <text evidence="4">The sequence shown here is derived from an EMBL/GenBank/DDBJ whole genome shotgun (WGS) entry which is preliminary data.</text>
</comment>
<keyword evidence="2" id="KW-1133">Transmembrane helix</keyword>
<evidence type="ECO:0000313" key="5">
    <source>
        <dbReference type="Proteomes" id="UP000322873"/>
    </source>
</evidence>
<reference evidence="4 5" key="1">
    <citation type="submission" date="2019-06" db="EMBL/GenBank/DDBJ databases">
        <title>Genome Sequence of the Brown Rot Fungal Pathogen Monilinia fructicola.</title>
        <authorList>
            <person name="De Miccolis Angelini R.M."/>
            <person name="Landi L."/>
            <person name="Abate D."/>
            <person name="Pollastro S."/>
            <person name="Romanazzi G."/>
            <person name="Faretra F."/>
        </authorList>
    </citation>
    <scope>NUCLEOTIDE SEQUENCE [LARGE SCALE GENOMIC DNA]</scope>
    <source>
        <strain evidence="4 5">Mfrc123</strain>
    </source>
</reference>
<feature type="transmembrane region" description="Helical" evidence="2">
    <location>
        <begin position="233"/>
        <end position="255"/>
    </location>
</feature>
<keyword evidence="2" id="KW-0812">Transmembrane</keyword>
<sequence>MYSNTSRRTAEGPMDFEWQEKGGPVDPKSPFLQLQFNPMQTDKMQIDDTSSRPTNSFLAKSNSPAPAFRNPAFTTPRKPFTPDIYSEASGIESSPGETADAEDTPEIPKTASKSIATFSSHTSSRKPLFGKYGANYKGTSPGVRNDLRRIKLGGQPIAKKRKRQHRDEREDESMGILRHHRKDSASESESESAESRPNSRSTEGNHDSGKPGWFSSFLSGIESRPNLPNILSYYAQLALNTFVVGLIMFGVYTFWTTIRSDVDKASQKATAEVLAEMANCAKQYAENRCEPSMRLPALETVCNNWESCMTMDPNSVGRARISAKTFAEILDSFIQPISYKAMIFVALIFTLSIAVNNMAFGMFRSKPPTFHHDPQIQPHPAQLPHPQHLNYFAQPNPWAIPQTPQHFGPYEPWPTGAGTAQRTLFGQRSAYGNGNGEIEFKAIENRSPSKNRGRSKGRSPSKGDRRYLE</sequence>
<feature type="compositionally biased region" description="Polar residues" evidence="1">
    <location>
        <begin position="32"/>
        <end position="43"/>
    </location>
</feature>
<dbReference type="PANTHER" id="PTHR28136">
    <property type="entry name" value="NUCLEUS EXPORT PROTEIN BRR6"/>
    <property type="match status" value="1"/>
</dbReference>
<feature type="domain" description="Brl1/Brr6" evidence="3">
    <location>
        <begin position="231"/>
        <end position="364"/>
    </location>
</feature>
<organism evidence="4 5">
    <name type="scientific">Monilinia fructicola</name>
    <name type="common">Brown rot fungus</name>
    <name type="synonym">Ciboria fructicola</name>
    <dbReference type="NCBI Taxonomy" id="38448"/>
    <lineage>
        <taxon>Eukaryota</taxon>
        <taxon>Fungi</taxon>
        <taxon>Dikarya</taxon>
        <taxon>Ascomycota</taxon>
        <taxon>Pezizomycotina</taxon>
        <taxon>Leotiomycetes</taxon>
        <taxon>Helotiales</taxon>
        <taxon>Sclerotiniaceae</taxon>
        <taxon>Monilinia</taxon>
    </lineage>
</organism>
<evidence type="ECO:0000256" key="2">
    <source>
        <dbReference type="SAM" id="Phobius"/>
    </source>
</evidence>
<dbReference type="GO" id="GO:0055088">
    <property type="term" value="P:lipid homeostasis"/>
    <property type="evidence" value="ECO:0007669"/>
    <property type="project" value="InterPro"/>
</dbReference>
<feature type="region of interest" description="Disordered" evidence="1">
    <location>
        <begin position="1"/>
        <end position="209"/>
    </location>
</feature>
<evidence type="ECO:0000256" key="1">
    <source>
        <dbReference type="SAM" id="MobiDB-lite"/>
    </source>
</evidence>
<name>A0A5M9JGT1_MONFR</name>
<dbReference type="InterPro" id="IPR018767">
    <property type="entry name" value="Brl1/Brr6_dom"/>
</dbReference>
<feature type="compositionally biased region" description="Polar residues" evidence="1">
    <location>
        <begin position="51"/>
        <end position="64"/>
    </location>
</feature>
<gene>
    <name evidence="4" type="ORF">EYC84_008398</name>
</gene>
<dbReference type="InterPro" id="IPR040202">
    <property type="entry name" value="Brl1/Brr6"/>
</dbReference>
<feature type="transmembrane region" description="Helical" evidence="2">
    <location>
        <begin position="341"/>
        <end position="363"/>
    </location>
</feature>
<dbReference type="OrthoDB" id="5961at2759"/>
<protein>
    <recommendedName>
        <fullName evidence="3">Brl1/Brr6 domain-containing protein</fullName>
    </recommendedName>
</protein>
<accession>A0A5M9JGT1</accession>
<feature type="compositionally biased region" description="Polar residues" evidence="1">
    <location>
        <begin position="111"/>
        <end position="122"/>
    </location>
</feature>
<evidence type="ECO:0000259" key="3">
    <source>
        <dbReference type="SMART" id="SM01042"/>
    </source>
</evidence>
<keyword evidence="2" id="KW-0472">Membrane</keyword>
<dbReference type="Proteomes" id="UP000322873">
    <property type="component" value="Unassembled WGS sequence"/>
</dbReference>
<dbReference type="GO" id="GO:0006998">
    <property type="term" value="P:nuclear envelope organization"/>
    <property type="evidence" value="ECO:0007669"/>
    <property type="project" value="InterPro"/>
</dbReference>
<dbReference type="AlphaFoldDB" id="A0A5M9JGT1"/>
<keyword evidence="5" id="KW-1185">Reference proteome</keyword>
<dbReference type="EMBL" id="VICG01000010">
    <property type="protein sequence ID" value="KAA8567967.1"/>
    <property type="molecule type" value="Genomic_DNA"/>
</dbReference>